<evidence type="ECO:0000313" key="27">
    <source>
        <dbReference type="EMBL" id="HCE18051.1"/>
    </source>
</evidence>
<dbReference type="OrthoDB" id="9813261at2"/>
<dbReference type="PANTHER" id="PTHR23132">
    <property type="entry name" value="D-ALANINE--D-ALANINE LIGASE"/>
    <property type="match status" value="1"/>
</dbReference>
<dbReference type="FunFam" id="3.30.470.20:FF:000008">
    <property type="entry name" value="D-alanine--D-alanine ligase"/>
    <property type="match status" value="1"/>
</dbReference>
<evidence type="ECO:0000256" key="18">
    <source>
        <dbReference type="ARBA" id="ARBA00060592"/>
    </source>
</evidence>
<evidence type="ECO:0000256" key="14">
    <source>
        <dbReference type="ARBA" id="ARBA00022984"/>
    </source>
</evidence>
<dbReference type="InterPro" id="IPR011761">
    <property type="entry name" value="ATP-grasp"/>
</dbReference>
<keyword evidence="12 24" id="KW-0460">Magnesium</keyword>
<dbReference type="GO" id="GO:0009252">
    <property type="term" value="P:peptidoglycan biosynthetic process"/>
    <property type="evidence" value="ECO:0007669"/>
    <property type="project" value="UniProtKB-UniRule"/>
</dbReference>
<evidence type="ECO:0000256" key="1">
    <source>
        <dbReference type="ARBA" id="ARBA00001936"/>
    </source>
</evidence>
<dbReference type="PIRSF" id="PIRSF039102">
    <property type="entry name" value="Ddl/VanB"/>
    <property type="match status" value="1"/>
</dbReference>
<evidence type="ECO:0000256" key="22">
    <source>
        <dbReference type="HAMAP-Rule" id="MF_00047"/>
    </source>
</evidence>
<keyword evidence="8 22" id="KW-0436">Ligase</keyword>
<comment type="function">
    <text evidence="2 22">Cell wall formation.</text>
</comment>
<dbReference type="PROSITE" id="PS50975">
    <property type="entry name" value="ATP_GRASP"/>
    <property type="match status" value="1"/>
</dbReference>
<dbReference type="PROSITE" id="PS00844">
    <property type="entry name" value="DALA_DALA_LIGASE_2"/>
    <property type="match status" value="1"/>
</dbReference>
<evidence type="ECO:0000256" key="12">
    <source>
        <dbReference type="ARBA" id="ARBA00022842"/>
    </source>
</evidence>
<dbReference type="SUPFAM" id="SSF56059">
    <property type="entry name" value="Glutathione synthetase ATP-binding domain-like"/>
    <property type="match status" value="1"/>
</dbReference>
<dbReference type="Gene3D" id="3.30.1490.20">
    <property type="entry name" value="ATP-grasp fold, A domain"/>
    <property type="match status" value="1"/>
</dbReference>
<dbReference type="InterPro" id="IPR011095">
    <property type="entry name" value="Dala_Dala_lig_C"/>
</dbReference>
<evidence type="ECO:0000313" key="28">
    <source>
        <dbReference type="Proteomes" id="UP000264141"/>
    </source>
</evidence>
<evidence type="ECO:0000256" key="2">
    <source>
        <dbReference type="ARBA" id="ARBA00003921"/>
    </source>
</evidence>
<feature type="active site" evidence="23">
    <location>
        <position position="190"/>
    </location>
</feature>
<dbReference type="GO" id="GO:0046872">
    <property type="term" value="F:metal ion binding"/>
    <property type="evidence" value="ECO:0007669"/>
    <property type="project" value="UniProtKB-KW"/>
</dbReference>
<dbReference type="HAMAP" id="MF_00047">
    <property type="entry name" value="Dala_Dala_lig"/>
    <property type="match status" value="1"/>
</dbReference>
<feature type="active site" evidence="23">
    <location>
        <position position="17"/>
    </location>
</feature>
<evidence type="ECO:0000256" key="21">
    <source>
        <dbReference type="ARBA" id="ARBA00077154"/>
    </source>
</evidence>
<name>A0A3D1JHK0_9CHLR</name>
<dbReference type="EC" id="6.3.2.4" evidence="6 22"/>
<dbReference type="InterPro" id="IPR000291">
    <property type="entry name" value="D-Ala_lig_Van_CS"/>
</dbReference>
<dbReference type="NCBIfam" id="TIGR01205">
    <property type="entry name" value="D_ala_D_alaTIGR"/>
    <property type="match status" value="1"/>
</dbReference>
<dbReference type="GO" id="GO:0071555">
    <property type="term" value="P:cell wall organization"/>
    <property type="evidence" value="ECO:0007669"/>
    <property type="project" value="UniProtKB-KW"/>
</dbReference>
<comment type="subcellular location">
    <subcellularLocation>
        <location evidence="3 22">Cytoplasm</location>
    </subcellularLocation>
</comment>
<dbReference type="SUPFAM" id="SSF52440">
    <property type="entry name" value="PreATP-grasp domain"/>
    <property type="match status" value="1"/>
</dbReference>
<keyword evidence="15 24" id="KW-0464">Manganese</keyword>
<dbReference type="InterPro" id="IPR016185">
    <property type="entry name" value="PreATP-grasp_dom_sf"/>
</dbReference>
<dbReference type="RefSeq" id="WP_062192816.1">
    <property type="nucleotide sequence ID" value="NZ_DF967965.1"/>
</dbReference>
<dbReference type="Gene3D" id="3.30.470.20">
    <property type="entry name" value="ATP-grasp fold, B domain"/>
    <property type="match status" value="1"/>
</dbReference>
<evidence type="ECO:0000256" key="17">
    <source>
        <dbReference type="ARBA" id="ARBA00047614"/>
    </source>
</evidence>
<evidence type="ECO:0000259" key="26">
    <source>
        <dbReference type="PROSITE" id="PS50975"/>
    </source>
</evidence>
<dbReference type="InterPro" id="IPR013815">
    <property type="entry name" value="ATP_grasp_subdomain_1"/>
</dbReference>
<dbReference type="PANTHER" id="PTHR23132:SF25">
    <property type="entry name" value="D-ALANINE--D-ALANINE LIGASE A"/>
    <property type="match status" value="1"/>
</dbReference>
<comment type="catalytic activity">
    <reaction evidence="17 22">
        <text>2 D-alanine + ATP = D-alanyl-D-alanine + ADP + phosphate + H(+)</text>
        <dbReference type="Rhea" id="RHEA:11224"/>
        <dbReference type="ChEBI" id="CHEBI:15378"/>
        <dbReference type="ChEBI" id="CHEBI:30616"/>
        <dbReference type="ChEBI" id="CHEBI:43474"/>
        <dbReference type="ChEBI" id="CHEBI:57416"/>
        <dbReference type="ChEBI" id="CHEBI:57822"/>
        <dbReference type="ChEBI" id="CHEBI:456216"/>
        <dbReference type="EC" id="6.3.2.4"/>
    </reaction>
</comment>
<dbReference type="PROSITE" id="PS00843">
    <property type="entry name" value="DALA_DALA_LIGASE_1"/>
    <property type="match status" value="1"/>
</dbReference>
<protein>
    <recommendedName>
        <fullName evidence="19 22">D-alanine--D-alanine ligase</fullName>
        <ecNumber evidence="6 22">6.3.2.4</ecNumber>
    </recommendedName>
    <alternativeName>
        <fullName evidence="21 22">D-Ala-D-Ala ligase</fullName>
    </alternativeName>
    <alternativeName>
        <fullName evidence="20 22">D-alanylalanine synthetase</fullName>
    </alternativeName>
</protein>
<evidence type="ECO:0000256" key="8">
    <source>
        <dbReference type="ARBA" id="ARBA00022598"/>
    </source>
</evidence>
<feature type="binding site" evidence="24">
    <location>
        <position position="317"/>
    </location>
    <ligand>
        <name>Mg(2+)</name>
        <dbReference type="ChEBI" id="CHEBI:18420"/>
        <label>2</label>
    </ligand>
</feature>
<dbReference type="FunFam" id="3.30.1490.20:FF:000007">
    <property type="entry name" value="D-alanine--D-alanine ligase"/>
    <property type="match status" value="1"/>
</dbReference>
<keyword evidence="13 22" id="KW-0133">Cell shape</keyword>
<evidence type="ECO:0000256" key="19">
    <source>
        <dbReference type="ARBA" id="ARBA00068427"/>
    </source>
</evidence>
<feature type="domain" description="ATP-grasp" evidence="26">
    <location>
        <begin position="142"/>
        <end position="348"/>
    </location>
</feature>
<evidence type="ECO:0000256" key="13">
    <source>
        <dbReference type="ARBA" id="ARBA00022960"/>
    </source>
</evidence>
<evidence type="ECO:0000256" key="15">
    <source>
        <dbReference type="ARBA" id="ARBA00023211"/>
    </source>
</evidence>
<gene>
    <name evidence="22" type="primary">ddl</name>
    <name evidence="27" type="ORF">DEQ80_09345</name>
</gene>
<feature type="binding site" evidence="24">
    <location>
        <position position="315"/>
    </location>
    <ligand>
        <name>Mg(2+)</name>
        <dbReference type="ChEBI" id="CHEBI:18420"/>
        <label>1</label>
    </ligand>
</feature>
<dbReference type="STRING" id="229919.GCA_001050195_01940"/>
<evidence type="ECO:0000256" key="11">
    <source>
        <dbReference type="ARBA" id="ARBA00022840"/>
    </source>
</evidence>
<dbReference type="Gene3D" id="3.40.50.20">
    <property type="match status" value="1"/>
</dbReference>
<dbReference type="AlphaFoldDB" id="A0A3D1JHK0"/>
<evidence type="ECO:0000256" key="4">
    <source>
        <dbReference type="ARBA" id="ARBA00004752"/>
    </source>
</evidence>
<evidence type="ECO:0000256" key="25">
    <source>
        <dbReference type="PROSITE-ProRule" id="PRU00409"/>
    </source>
</evidence>
<dbReference type="Pfam" id="PF07478">
    <property type="entry name" value="Dala_Dala_lig_C"/>
    <property type="match status" value="1"/>
</dbReference>
<dbReference type="GO" id="GO:0008360">
    <property type="term" value="P:regulation of cell shape"/>
    <property type="evidence" value="ECO:0007669"/>
    <property type="project" value="UniProtKB-KW"/>
</dbReference>
<comment type="cofactor">
    <cofactor evidence="24">
        <name>Mg(2+)</name>
        <dbReference type="ChEBI" id="CHEBI:18420"/>
    </cofactor>
    <cofactor evidence="24">
        <name>Mn(2+)</name>
        <dbReference type="ChEBI" id="CHEBI:29035"/>
    </cofactor>
    <text evidence="24">Binds 2 magnesium or manganese ions per subunit.</text>
</comment>
<feature type="binding site" evidence="24">
    <location>
        <position position="315"/>
    </location>
    <ligand>
        <name>Mg(2+)</name>
        <dbReference type="ChEBI" id="CHEBI:18420"/>
        <label>2</label>
    </ligand>
</feature>
<dbReference type="Proteomes" id="UP000264141">
    <property type="component" value="Unassembled WGS sequence"/>
</dbReference>
<evidence type="ECO:0000256" key="20">
    <source>
        <dbReference type="ARBA" id="ARBA00076288"/>
    </source>
</evidence>
<evidence type="ECO:0000256" key="6">
    <source>
        <dbReference type="ARBA" id="ARBA00012216"/>
    </source>
</evidence>
<reference evidence="27 28" key="1">
    <citation type="journal article" date="2018" name="Nat. Biotechnol.">
        <title>A standardized bacterial taxonomy based on genome phylogeny substantially revises the tree of life.</title>
        <authorList>
            <person name="Parks D.H."/>
            <person name="Chuvochina M."/>
            <person name="Waite D.W."/>
            <person name="Rinke C."/>
            <person name="Skarshewski A."/>
            <person name="Chaumeil P.A."/>
            <person name="Hugenholtz P."/>
        </authorList>
    </citation>
    <scope>NUCLEOTIDE SEQUENCE [LARGE SCALE GENOMIC DNA]</scope>
    <source>
        <strain evidence="27">UBA8781</strain>
    </source>
</reference>
<accession>A0A3D1JHK0</accession>
<dbReference type="NCBIfam" id="NF002528">
    <property type="entry name" value="PRK01966.1-4"/>
    <property type="match status" value="1"/>
</dbReference>
<feature type="binding site" evidence="24">
    <location>
        <position position="301"/>
    </location>
    <ligand>
        <name>Mg(2+)</name>
        <dbReference type="ChEBI" id="CHEBI:18420"/>
        <label>1</label>
    </ligand>
</feature>
<sequence>MQKKLRVGVIFGGRSGEHDVSLMSSHSVLKVLDPEKYEVFQVGITRQGAWVTGEDVWSALKSGQTEHLTPAVLIPQPGQAVLYALKQQTLEAVTELDVIFPVLHGTFGEDGTLQGLLEMADVAYVGAGVLGSAVGMDKALFKDVMRANNLPVVDSILVLRRDIEENIQDVITRVEAMGYPLFTKPANLGSSVGITRCRGRADLHEGLLEAARFDRRVIVERGVNHAREIEVAVLGNDTPVASVPGEIRPGDEFYSYEAKYLMETSELLIPAPLPEETTSHVQELAVRAYQAIDCAGLARVDFLMDGQTGEIWISEINTIPGFTQISMYPKLWEASGLPYGTLVDRLIALALERKAERDRTERVFRRGS</sequence>
<keyword evidence="11 25" id="KW-0067">ATP-binding</keyword>
<comment type="cofactor">
    <cofactor evidence="1">
        <name>Mn(2+)</name>
        <dbReference type="ChEBI" id="CHEBI:29035"/>
    </cofactor>
</comment>
<keyword evidence="16 22" id="KW-0961">Cell wall biogenesis/degradation</keyword>
<keyword evidence="10 25" id="KW-0547">Nucleotide-binding</keyword>
<comment type="pathway">
    <text evidence="18">Glycan biosynthesis.</text>
</comment>
<keyword evidence="7 22" id="KW-0963">Cytoplasm</keyword>
<organism evidence="27 28">
    <name type="scientific">Anaerolinea thermolimosa</name>
    <dbReference type="NCBI Taxonomy" id="229919"/>
    <lineage>
        <taxon>Bacteria</taxon>
        <taxon>Bacillati</taxon>
        <taxon>Chloroflexota</taxon>
        <taxon>Anaerolineae</taxon>
        <taxon>Anaerolineales</taxon>
        <taxon>Anaerolineaceae</taxon>
        <taxon>Anaerolinea</taxon>
    </lineage>
</organism>
<feature type="active site" evidence="23">
    <location>
        <position position="326"/>
    </location>
</feature>
<dbReference type="GO" id="GO:0005829">
    <property type="term" value="C:cytosol"/>
    <property type="evidence" value="ECO:0007669"/>
    <property type="project" value="TreeGrafter"/>
</dbReference>
<evidence type="ECO:0000256" key="3">
    <source>
        <dbReference type="ARBA" id="ARBA00004496"/>
    </source>
</evidence>
<dbReference type="GO" id="GO:0005524">
    <property type="term" value="F:ATP binding"/>
    <property type="evidence" value="ECO:0007669"/>
    <property type="project" value="UniProtKB-UniRule"/>
</dbReference>
<comment type="similarity">
    <text evidence="5 22">Belongs to the D-alanine--D-alanine ligase family.</text>
</comment>
<evidence type="ECO:0000256" key="5">
    <source>
        <dbReference type="ARBA" id="ARBA00010871"/>
    </source>
</evidence>
<dbReference type="InterPro" id="IPR005905">
    <property type="entry name" value="D_ala_D_ala"/>
</dbReference>
<evidence type="ECO:0000256" key="10">
    <source>
        <dbReference type="ARBA" id="ARBA00022741"/>
    </source>
</evidence>
<dbReference type="GO" id="GO:0008716">
    <property type="term" value="F:D-alanine-D-alanine ligase activity"/>
    <property type="evidence" value="ECO:0007669"/>
    <property type="project" value="UniProtKB-UniRule"/>
</dbReference>
<evidence type="ECO:0000256" key="23">
    <source>
        <dbReference type="PIRSR" id="PIRSR039102-1"/>
    </source>
</evidence>
<dbReference type="InterPro" id="IPR011127">
    <property type="entry name" value="Dala_Dala_lig_N"/>
</dbReference>
<evidence type="ECO:0000256" key="9">
    <source>
        <dbReference type="ARBA" id="ARBA00022723"/>
    </source>
</evidence>
<evidence type="ECO:0000256" key="16">
    <source>
        <dbReference type="ARBA" id="ARBA00023316"/>
    </source>
</evidence>
<keyword evidence="14 22" id="KW-0573">Peptidoglycan synthesis</keyword>
<keyword evidence="9 24" id="KW-0479">Metal-binding</keyword>
<dbReference type="UniPathway" id="UPA00219"/>
<evidence type="ECO:0000256" key="7">
    <source>
        <dbReference type="ARBA" id="ARBA00022490"/>
    </source>
</evidence>
<comment type="pathway">
    <text evidence="4 22">Cell wall biogenesis; peptidoglycan biosynthesis.</text>
</comment>
<comment type="caution">
    <text evidence="27">The sequence shown here is derived from an EMBL/GenBank/DDBJ whole genome shotgun (WGS) entry which is preliminary data.</text>
</comment>
<proteinExistence type="inferred from homology"/>
<dbReference type="Pfam" id="PF01820">
    <property type="entry name" value="Dala_Dala_lig_N"/>
    <property type="match status" value="1"/>
</dbReference>
<dbReference type="EMBL" id="DPBP01000037">
    <property type="protein sequence ID" value="HCE18051.1"/>
    <property type="molecule type" value="Genomic_DNA"/>
</dbReference>
<evidence type="ECO:0000256" key="24">
    <source>
        <dbReference type="PIRSR" id="PIRSR039102-3"/>
    </source>
</evidence>